<evidence type="ECO:0000313" key="1">
    <source>
        <dbReference type="EnsemblMetazoa" id="GPAI009036-PA"/>
    </source>
</evidence>
<accession>A0A1A9ZAW1</accession>
<reference evidence="1" key="2">
    <citation type="submission" date="2020-05" db="UniProtKB">
        <authorList>
            <consortium name="EnsemblMetazoa"/>
        </authorList>
    </citation>
    <scope>IDENTIFICATION</scope>
    <source>
        <strain evidence="1">IAEA</strain>
    </source>
</reference>
<protein>
    <submittedName>
        <fullName evidence="1">Uncharacterized protein</fullName>
    </submittedName>
</protein>
<name>A0A1A9ZAW1_GLOPL</name>
<proteinExistence type="predicted"/>
<dbReference type="EnsemblMetazoa" id="GPAI009036-RA">
    <property type="protein sequence ID" value="GPAI009036-PA"/>
    <property type="gene ID" value="GPAI009036"/>
</dbReference>
<dbReference type="Proteomes" id="UP000092445">
    <property type="component" value="Unassembled WGS sequence"/>
</dbReference>
<evidence type="ECO:0000313" key="2">
    <source>
        <dbReference type="Proteomes" id="UP000092445"/>
    </source>
</evidence>
<reference evidence="2" key="1">
    <citation type="submission" date="2014-03" db="EMBL/GenBank/DDBJ databases">
        <authorList>
            <person name="Aksoy S."/>
            <person name="Warren W."/>
            <person name="Wilson R.K."/>
        </authorList>
    </citation>
    <scope>NUCLEOTIDE SEQUENCE [LARGE SCALE GENOMIC DNA]</scope>
    <source>
        <strain evidence="2">IAEA</strain>
    </source>
</reference>
<organism evidence="1 2">
    <name type="scientific">Glossina pallidipes</name>
    <name type="common">Tsetse fly</name>
    <dbReference type="NCBI Taxonomy" id="7398"/>
    <lineage>
        <taxon>Eukaryota</taxon>
        <taxon>Metazoa</taxon>
        <taxon>Ecdysozoa</taxon>
        <taxon>Arthropoda</taxon>
        <taxon>Hexapoda</taxon>
        <taxon>Insecta</taxon>
        <taxon>Pterygota</taxon>
        <taxon>Neoptera</taxon>
        <taxon>Endopterygota</taxon>
        <taxon>Diptera</taxon>
        <taxon>Brachycera</taxon>
        <taxon>Muscomorpha</taxon>
        <taxon>Hippoboscoidea</taxon>
        <taxon>Glossinidae</taxon>
        <taxon>Glossina</taxon>
    </lineage>
</organism>
<sequence>MCFLLLVAVQAIQTKKIEVYYIKINYKEAVLIHVYVYQASIMTASDTKRSVFFWYERVKYAYKKWALRLLVKQRPKDKETKNIAVGLVVNWIGSRIDYNKDRFHNK</sequence>
<dbReference type="VEuPathDB" id="VectorBase:GPAI009036"/>
<dbReference type="AlphaFoldDB" id="A0A1A9ZAW1"/>
<keyword evidence="2" id="KW-1185">Reference proteome</keyword>